<keyword evidence="1" id="KW-0812">Transmembrane</keyword>
<evidence type="ECO:0000313" key="2">
    <source>
        <dbReference type="EMBL" id="CAF1086751.1"/>
    </source>
</evidence>
<feature type="transmembrane region" description="Helical" evidence="1">
    <location>
        <begin position="40"/>
        <end position="62"/>
    </location>
</feature>
<gene>
    <name evidence="2" type="ORF">OXX778_LOCUS20462</name>
</gene>
<feature type="transmembrane region" description="Helical" evidence="1">
    <location>
        <begin position="68"/>
        <end position="86"/>
    </location>
</feature>
<organism evidence="2 3">
    <name type="scientific">Brachionus calyciflorus</name>
    <dbReference type="NCBI Taxonomy" id="104777"/>
    <lineage>
        <taxon>Eukaryota</taxon>
        <taxon>Metazoa</taxon>
        <taxon>Spiralia</taxon>
        <taxon>Gnathifera</taxon>
        <taxon>Rotifera</taxon>
        <taxon>Eurotatoria</taxon>
        <taxon>Monogononta</taxon>
        <taxon>Pseudotrocha</taxon>
        <taxon>Ploima</taxon>
        <taxon>Brachionidae</taxon>
        <taxon>Brachionus</taxon>
    </lineage>
</organism>
<name>A0A814N3M7_9BILA</name>
<dbReference type="AlphaFoldDB" id="A0A814N3M7"/>
<comment type="caution">
    <text evidence="2">The sequence shown here is derived from an EMBL/GenBank/DDBJ whole genome shotgun (WGS) entry which is preliminary data.</text>
</comment>
<accession>A0A814N3M7</accession>
<keyword evidence="1" id="KW-0472">Membrane</keyword>
<evidence type="ECO:0000313" key="3">
    <source>
        <dbReference type="Proteomes" id="UP000663879"/>
    </source>
</evidence>
<keyword evidence="3" id="KW-1185">Reference proteome</keyword>
<protein>
    <submittedName>
        <fullName evidence="2">Uncharacterized protein</fullName>
    </submittedName>
</protein>
<sequence length="87" mass="9179">TYFKNFVILFLFKMIKSCKVFLIIFLLISTNYKSTECGIVTGIACYAACDAAFVTCITAALPAVALCYAAISACYSACVAAAAAPLP</sequence>
<reference evidence="2" key="1">
    <citation type="submission" date="2021-02" db="EMBL/GenBank/DDBJ databases">
        <authorList>
            <person name="Nowell W R."/>
        </authorList>
    </citation>
    <scope>NUCLEOTIDE SEQUENCE</scope>
    <source>
        <strain evidence="2">Ploen Becks lab</strain>
    </source>
</reference>
<proteinExistence type="predicted"/>
<dbReference type="EMBL" id="CAJNOC010006832">
    <property type="protein sequence ID" value="CAF1086751.1"/>
    <property type="molecule type" value="Genomic_DNA"/>
</dbReference>
<keyword evidence="1" id="KW-1133">Transmembrane helix</keyword>
<evidence type="ECO:0000256" key="1">
    <source>
        <dbReference type="SAM" id="Phobius"/>
    </source>
</evidence>
<feature type="transmembrane region" description="Helical" evidence="1">
    <location>
        <begin position="6"/>
        <end position="28"/>
    </location>
</feature>
<feature type="non-terminal residue" evidence="2">
    <location>
        <position position="1"/>
    </location>
</feature>
<dbReference type="Proteomes" id="UP000663879">
    <property type="component" value="Unassembled WGS sequence"/>
</dbReference>